<keyword evidence="6 10" id="KW-0732">Signal</keyword>
<dbReference type="Pfam" id="PF15129">
    <property type="entry name" value="ALKL1_2"/>
    <property type="match status" value="1"/>
</dbReference>
<keyword evidence="3" id="KW-1003">Cell membrane</keyword>
<feature type="chain" id="PRO_5043473347" evidence="10">
    <location>
        <begin position="23"/>
        <end position="153"/>
    </location>
</feature>
<evidence type="ECO:0000256" key="2">
    <source>
        <dbReference type="ARBA" id="ARBA00004613"/>
    </source>
</evidence>
<dbReference type="EMBL" id="JADWDJ010000008">
    <property type="protein sequence ID" value="KAG5277415.1"/>
    <property type="molecule type" value="Genomic_DNA"/>
</dbReference>
<dbReference type="GO" id="GO:0005615">
    <property type="term" value="C:extracellular space"/>
    <property type="evidence" value="ECO:0007669"/>
    <property type="project" value="UniProtKB-KW"/>
</dbReference>
<dbReference type="GO" id="GO:0005886">
    <property type="term" value="C:plasma membrane"/>
    <property type="evidence" value="ECO:0007669"/>
    <property type="project" value="UniProtKB-SubCell"/>
</dbReference>
<gene>
    <name evidence="11" type="ORF">AALO_G00117310</name>
</gene>
<keyword evidence="8" id="KW-1015">Disulfide bond</keyword>
<evidence type="ECO:0000256" key="3">
    <source>
        <dbReference type="ARBA" id="ARBA00022475"/>
    </source>
</evidence>
<evidence type="ECO:0000256" key="1">
    <source>
        <dbReference type="ARBA" id="ARBA00004236"/>
    </source>
</evidence>
<dbReference type="GO" id="GO:0070378">
    <property type="term" value="P:positive regulation of ERK5 cascade"/>
    <property type="evidence" value="ECO:0007669"/>
    <property type="project" value="TreeGrafter"/>
</dbReference>
<evidence type="ECO:0000256" key="8">
    <source>
        <dbReference type="ARBA" id="ARBA00023157"/>
    </source>
</evidence>
<keyword evidence="12" id="KW-1185">Reference proteome</keyword>
<evidence type="ECO:0000256" key="10">
    <source>
        <dbReference type="SAM" id="SignalP"/>
    </source>
</evidence>
<keyword evidence="5" id="KW-0964">Secreted</keyword>
<proteinExistence type="inferred from homology"/>
<comment type="similarity">
    <text evidence="9">Belongs to the ALKAL family.</text>
</comment>
<protein>
    <submittedName>
        <fullName evidence="11">Uncharacterized protein</fullName>
    </submittedName>
</protein>
<dbReference type="GO" id="GO:0030971">
    <property type="term" value="F:receptor tyrosine kinase binding"/>
    <property type="evidence" value="ECO:0007669"/>
    <property type="project" value="InterPro"/>
</dbReference>
<evidence type="ECO:0000256" key="4">
    <source>
        <dbReference type="ARBA" id="ARBA00022514"/>
    </source>
</evidence>
<sequence length="153" mass="17374">MLGLRTIPLLALALIILTSARCQSASARLDKGAKAGKSFYLQIKDLIKHVEENGESKNAAQSTIAEIPTERSTHHIKENGDQVMEVFPRDLRKKDKFLKHMTGPIIISHKCRKQFLRVYYSRECTMKSLLKRCVRLLQRLAGSPRCKDGLEVQ</sequence>
<dbReference type="AlphaFoldDB" id="A0AAV6GUP0"/>
<evidence type="ECO:0000313" key="11">
    <source>
        <dbReference type="EMBL" id="KAG5277415.1"/>
    </source>
</evidence>
<feature type="signal peptide" evidence="10">
    <location>
        <begin position="1"/>
        <end position="22"/>
    </location>
</feature>
<evidence type="ECO:0000313" key="12">
    <source>
        <dbReference type="Proteomes" id="UP000823561"/>
    </source>
</evidence>
<dbReference type="Proteomes" id="UP000823561">
    <property type="component" value="Chromosome 8"/>
</dbReference>
<evidence type="ECO:0000256" key="6">
    <source>
        <dbReference type="ARBA" id="ARBA00022729"/>
    </source>
</evidence>
<organism evidence="11 12">
    <name type="scientific">Alosa alosa</name>
    <name type="common">allis shad</name>
    <dbReference type="NCBI Taxonomy" id="278164"/>
    <lineage>
        <taxon>Eukaryota</taxon>
        <taxon>Metazoa</taxon>
        <taxon>Chordata</taxon>
        <taxon>Craniata</taxon>
        <taxon>Vertebrata</taxon>
        <taxon>Euteleostomi</taxon>
        <taxon>Actinopterygii</taxon>
        <taxon>Neopterygii</taxon>
        <taxon>Teleostei</taxon>
        <taxon>Clupei</taxon>
        <taxon>Clupeiformes</taxon>
        <taxon>Clupeoidei</taxon>
        <taxon>Clupeidae</taxon>
        <taxon>Alosa</taxon>
    </lineage>
</organism>
<evidence type="ECO:0000256" key="9">
    <source>
        <dbReference type="ARBA" id="ARBA00033741"/>
    </source>
</evidence>
<keyword evidence="4" id="KW-0202">Cytokine</keyword>
<dbReference type="GO" id="GO:0030298">
    <property type="term" value="F:receptor signaling protein tyrosine kinase activator activity"/>
    <property type="evidence" value="ECO:0007669"/>
    <property type="project" value="InterPro"/>
</dbReference>
<dbReference type="PANTHER" id="PTHR28676:SF2">
    <property type="entry name" value="ALK AND LTK LIGAND 2"/>
    <property type="match status" value="1"/>
</dbReference>
<evidence type="ECO:0000256" key="7">
    <source>
        <dbReference type="ARBA" id="ARBA00023136"/>
    </source>
</evidence>
<comment type="caution">
    <text evidence="11">The sequence shown here is derived from an EMBL/GenBank/DDBJ whole genome shotgun (WGS) entry which is preliminary data.</text>
</comment>
<keyword evidence="7" id="KW-0472">Membrane</keyword>
<name>A0AAV6GUP0_9TELE</name>
<dbReference type="PANTHER" id="PTHR28676">
    <property type="entry name" value="ALK AND LTK LIGAND 2-RELATED"/>
    <property type="match status" value="1"/>
</dbReference>
<evidence type="ECO:0000256" key="5">
    <source>
        <dbReference type="ARBA" id="ARBA00022525"/>
    </source>
</evidence>
<dbReference type="GO" id="GO:0005125">
    <property type="term" value="F:cytokine activity"/>
    <property type="evidence" value="ECO:0007669"/>
    <property type="project" value="UniProtKB-KW"/>
</dbReference>
<dbReference type="InterPro" id="IPR029364">
    <property type="entry name" value="ALKL1/2"/>
</dbReference>
<dbReference type="GO" id="GO:0070374">
    <property type="term" value="P:positive regulation of ERK1 and ERK2 cascade"/>
    <property type="evidence" value="ECO:0007669"/>
    <property type="project" value="TreeGrafter"/>
</dbReference>
<accession>A0AAV6GUP0</accession>
<comment type="subcellular location">
    <subcellularLocation>
        <location evidence="1">Cell membrane</location>
    </subcellularLocation>
    <subcellularLocation>
        <location evidence="2">Secreted</location>
    </subcellularLocation>
</comment>
<reference evidence="11" key="1">
    <citation type="submission" date="2020-10" db="EMBL/GenBank/DDBJ databases">
        <title>Chromosome-scale genome assembly of the Allis shad, Alosa alosa.</title>
        <authorList>
            <person name="Margot Z."/>
            <person name="Christophe K."/>
            <person name="Cabau C."/>
            <person name="Louis A."/>
            <person name="Berthelot C."/>
            <person name="Parey E."/>
            <person name="Roest Crollius H."/>
            <person name="Montfort J."/>
            <person name="Robinson-Rechavi M."/>
            <person name="Bucao C."/>
            <person name="Bouchez O."/>
            <person name="Gislard M."/>
            <person name="Lluch J."/>
            <person name="Milhes M."/>
            <person name="Lampietro C."/>
            <person name="Lopez Roques C."/>
            <person name="Donnadieu C."/>
            <person name="Braasch I."/>
            <person name="Desvignes T."/>
            <person name="Postlethwait J."/>
            <person name="Bobe J."/>
            <person name="Guiguen Y."/>
        </authorList>
    </citation>
    <scope>NUCLEOTIDE SEQUENCE</scope>
    <source>
        <strain evidence="11">M-15738</strain>
        <tissue evidence="11">Blood</tissue>
    </source>
</reference>